<dbReference type="PANTHER" id="PTHR42786">
    <property type="entry name" value="TRNA/RRNA METHYLTRANSFERASE"/>
    <property type="match status" value="1"/>
</dbReference>
<dbReference type="InterPro" id="IPR029028">
    <property type="entry name" value="Alpha/beta_knot_MTases"/>
</dbReference>
<dbReference type="InterPro" id="IPR001537">
    <property type="entry name" value="SpoU_MeTrfase"/>
</dbReference>
<comment type="similarity">
    <text evidence="1">Belongs to the class IV-like SAM-binding methyltransferase superfamily. RNA methyltransferase TrmH family.</text>
</comment>
<sequence>MNQLLDQAAVVLVRPKYSENIGAAARIAANMGVTRIIVVHDTEPDLQTMLKMATHHAAHLIHAIERFSCLQEAVAPFNWIVGTSARKGRQRRTMKHIKTAMQTTLPHLKNNPTAFLFGPENSGLSNDDLKLCNIIATIPTADFSSLNLAQSVGIVLYELFSGVQELTTDSTPPTLPKLASSQEMEEVYSLFEKTLQKIDYLKETDYNYMIYNIRHFLGRIGLRAREVKVINGFCRHVLWLAEKTDQGGYRGH</sequence>
<name>A0A8J6NER3_9BACT</name>
<evidence type="ECO:0000256" key="4">
    <source>
        <dbReference type="ARBA" id="ARBA00022691"/>
    </source>
</evidence>
<accession>A0A8J6NER3</accession>
<dbReference type="Gene3D" id="1.10.8.590">
    <property type="match status" value="1"/>
</dbReference>
<dbReference type="PANTHER" id="PTHR42786:SF2">
    <property type="entry name" value="TRNA (CYTIDINE_URIDINE-2'-O-)-METHYLTRANSFERASE TRMJ"/>
    <property type="match status" value="1"/>
</dbReference>
<dbReference type="InterPro" id="IPR029026">
    <property type="entry name" value="tRNA_m1G_MTases_N"/>
</dbReference>
<dbReference type="PIRSF" id="PIRSF004808">
    <property type="entry name" value="LasT"/>
    <property type="match status" value="1"/>
</dbReference>
<dbReference type="GO" id="GO:0008173">
    <property type="term" value="F:RNA methyltransferase activity"/>
    <property type="evidence" value="ECO:0007669"/>
    <property type="project" value="InterPro"/>
</dbReference>
<comment type="caution">
    <text evidence="6">The sequence shown here is derived from an EMBL/GenBank/DDBJ whole genome shotgun (WGS) entry which is preliminary data.</text>
</comment>
<dbReference type="GO" id="GO:0003723">
    <property type="term" value="F:RNA binding"/>
    <property type="evidence" value="ECO:0007669"/>
    <property type="project" value="InterPro"/>
</dbReference>
<dbReference type="InterPro" id="IPR004384">
    <property type="entry name" value="RNA_MeTrfase_TrmJ/LasT"/>
</dbReference>
<dbReference type="Pfam" id="PF00588">
    <property type="entry name" value="SpoU_methylase"/>
    <property type="match status" value="1"/>
</dbReference>
<dbReference type="CDD" id="cd18093">
    <property type="entry name" value="SpoU-like_TrmJ"/>
    <property type="match status" value="1"/>
</dbReference>
<evidence type="ECO:0000313" key="6">
    <source>
        <dbReference type="EMBL" id="MBC8318195.1"/>
    </source>
</evidence>
<dbReference type="GO" id="GO:0005829">
    <property type="term" value="C:cytosol"/>
    <property type="evidence" value="ECO:0007669"/>
    <property type="project" value="TreeGrafter"/>
</dbReference>
<dbReference type="AlphaFoldDB" id="A0A8J6NER3"/>
<evidence type="ECO:0000259" key="5">
    <source>
        <dbReference type="Pfam" id="PF00588"/>
    </source>
</evidence>
<feature type="domain" description="tRNA/rRNA methyltransferase SpoU type" evidence="5">
    <location>
        <begin position="9"/>
        <end position="157"/>
    </location>
</feature>
<dbReference type="SUPFAM" id="SSF75217">
    <property type="entry name" value="alpha/beta knot"/>
    <property type="match status" value="1"/>
</dbReference>
<keyword evidence="3" id="KW-0808">Transferase</keyword>
<gene>
    <name evidence="6" type="ORF">H8E41_09835</name>
</gene>
<dbReference type="Gene3D" id="3.40.1280.10">
    <property type="match status" value="1"/>
</dbReference>
<keyword evidence="2 6" id="KW-0489">Methyltransferase</keyword>
<dbReference type="Proteomes" id="UP000614424">
    <property type="component" value="Unassembled WGS sequence"/>
</dbReference>
<protein>
    <submittedName>
        <fullName evidence="6">tRNA methyltransferase</fullName>
    </submittedName>
</protein>
<evidence type="ECO:0000256" key="1">
    <source>
        <dbReference type="ARBA" id="ARBA00007228"/>
    </source>
</evidence>
<evidence type="ECO:0000313" key="7">
    <source>
        <dbReference type="Proteomes" id="UP000614424"/>
    </source>
</evidence>
<proteinExistence type="inferred from homology"/>
<reference evidence="6 7" key="1">
    <citation type="submission" date="2020-08" db="EMBL/GenBank/DDBJ databases">
        <title>Bridging the membrane lipid divide: bacteria of the FCB group superphylum have the potential to synthesize archaeal ether lipids.</title>
        <authorList>
            <person name="Villanueva L."/>
            <person name="Von Meijenfeldt F.A.B."/>
            <person name="Westbye A.B."/>
            <person name="Yadav S."/>
            <person name="Hopmans E.C."/>
            <person name="Dutilh B.E."/>
            <person name="Sinninghe Damste J.S."/>
        </authorList>
    </citation>
    <scope>NUCLEOTIDE SEQUENCE [LARGE SCALE GENOMIC DNA]</scope>
    <source>
        <strain evidence="6">NIOZ-UU47</strain>
    </source>
</reference>
<organism evidence="6 7">
    <name type="scientific">Candidatus Desulfobia pelagia</name>
    <dbReference type="NCBI Taxonomy" id="2841692"/>
    <lineage>
        <taxon>Bacteria</taxon>
        <taxon>Pseudomonadati</taxon>
        <taxon>Thermodesulfobacteriota</taxon>
        <taxon>Desulfobulbia</taxon>
        <taxon>Desulfobulbales</taxon>
        <taxon>Desulfobulbaceae</taxon>
        <taxon>Candidatus Desulfobia</taxon>
    </lineage>
</organism>
<keyword evidence="4" id="KW-0949">S-adenosyl-L-methionine</keyword>
<dbReference type="EMBL" id="JACNJZ010000138">
    <property type="protein sequence ID" value="MBC8318195.1"/>
    <property type="molecule type" value="Genomic_DNA"/>
</dbReference>
<evidence type="ECO:0000256" key="2">
    <source>
        <dbReference type="ARBA" id="ARBA00022603"/>
    </source>
</evidence>
<dbReference type="GO" id="GO:0002128">
    <property type="term" value="P:tRNA nucleoside ribose methylation"/>
    <property type="evidence" value="ECO:0007669"/>
    <property type="project" value="TreeGrafter"/>
</dbReference>
<evidence type="ECO:0000256" key="3">
    <source>
        <dbReference type="ARBA" id="ARBA00022679"/>
    </source>
</evidence>